<sequence length="329" mass="34934">MPRSLRRSAVRFATLMLVAALAASGCSRIGENGRIAVVYLNAEGFYAGVKVGVKKAFADAGDAPQLIETNARSDPSQESAFIDTVSSVQVDALILSPTSADASVPAVRLAHDSGIPVICYNTCVTESDARKYVDSWILGSPQEFGRIGGEQMGNYFIENGITHPKVAVINCEQFEVCIQRRQGFEQALTSLVPAAEIVANQQGLLVDEAVEASERILTAHPDLDAFYGEAGSMTVGAVRAVQARRLAGRVVVFGGDMSTQIAQMLQEGSVLRGVADISGITVGEMAADAALRLLRGQRSENLIVDAPVDAYEGPDAGTRWLQEHPDGIP</sequence>
<dbReference type="InterPro" id="IPR025997">
    <property type="entry name" value="SBP_2_dom"/>
</dbReference>
<dbReference type="GO" id="GO:0030246">
    <property type="term" value="F:carbohydrate binding"/>
    <property type="evidence" value="ECO:0007669"/>
    <property type="project" value="TreeGrafter"/>
</dbReference>
<evidence type="ECO:0000256" key="1">
    <source>
        <dbReference type="ARBA" id="ARBA00004196"/>
    </source>
</evidence>
<dbReference type="PROSITE" id="PS51257">
    <property type="entry name" value="PROKAR_LIPOPROTEIN"/>
    <property type="match status" value="1"/>
</dbReference>
<feature type="domain" description="Periplasmic binding protein" evidence="4">
    <location>
        <begin position="39"/>
        <end position="297"/>
    </location>
</feature>
<organism evidence="5 6">
    <name type="scientific">Mycolicibacterium smegmatis (strain MKD8)</name>
    <name type="common">Mycobacterium smegmatis</name>
    <dbReference type="NCBI Taxonomy" id="1214915"/>
    <lineage>
        <taxon>Bacteria</taxon>
        <taxon>Bacillati</taxon>
        <taxon>Actinomycetota</taxon>
        <taxon>Actinomycetes</taxon>
        <taxon>Mycobacteriales</taxon>
        <taxon>Mycobacteriaceae</taxon>
        <taxon>Mycolicibacterium</taxon>
    </lineage>
</organism>
<evidence type="ECO:0000256" key="2">
    <source>
        <dbReference type="ARBA" id="ARBA00007639"/>
    </source>
</evidence>
<name>A0A2U9PT70_MYCSE</name>
<comment type="similarity">
    <text evidence="2">Belongs to the bacterial solute-binding protein 2 family.</text>
</comment>
<dbReference type="Gene3D" id="3.40.50.2300">
    <property type="match status" value="2"/>
</dbReference>
<dbReference type="InterPro" id="IPR028082">
    <property type="entry name" value="Peripla_BP_I"/>
</dbReference>
<dbReference type="AlphaFoldDB" id="A0A2U9PT70"/>
<comment type="subcellular location">
    <subcellularLocation>
        <location evidence="1">Cell envelope</location>
    </subcellularLocation>
</comment>
<protein>
    <submittedName>
        <fullName evidence="5">ABC transporter periplasmic-binding protein YphF</fullName>
    </submittedName>
</protein>
<reference evidence="5 6" key="1">
    <citation type="journal article" date="2013" name="Genome Announc.">
        <title>Draft genome sequence of MKD8, a conjugal recipient Mycobacterium smegmatis strain.</title>
        <authorList>
            <person name="Gray T.A."/>
            <person name="Palumbo M.J."/>
            <person name="Derbyshire K.M."/>
        </authorList>
    </citation>
    <scope>NUCLEOTIDE SEQUENCE [LARGE SCALE GENOMIC DNA]</scope>
    <source>
        <strain evidence="5 6">MKD8</strain>
    </source>
</reference>
<feature type="signal peptide" evidence="3">
    <location>
        <begin position="1"/>
        <end position="22"/>
    </location>
</feature>
<dbReference type="EMBL" id="CP027541">
    <property type="protein sequence ID" value="AWT54944.1"/>
    <property type="molecule type" value="Genomic_DNA"/>
</dbReference>
<reference evidence="6" key="2">
    <citation type="submission" date="2018-03" db="EMBL/GenBank/DDBJ databases">
        <authorList>
            <person name="Derbyshire K."/>
            <person name="Gray T.A."/>
            <person name="Champion M."/>
        </authorList>
    </citation>
    <scope>NUCLEOTIDE SEQUENCE [LARGE SCALE GENOMIC DNA]</scope>
    <source>
        <strain evidence="6">MKD8</strain>
    </source>
</reference>
<dbReference type="PANTHER" id="PTHR30036:SF7">
    <property type="entry name" value="ABC TRANSPORTER PERIPLASMIC-BINDING PROTEIN YPHF"/>
    <property type="match status" value="1"/>
</dbReference>
<dbReference type="GO" id="GO:0030288">
    <property type="term" value="C:outer membrane-bounded periplasmic space"/>
    <property type="evidence" value="ECO:0007669"/>
    <property type="project" value="TreeGrafter"/>
</dbReference>
<evidence type="ECO:0000256" key="3">
    <source>
        <dbReference type="SAM" id="SignalP"/>
    </source>
</evidence>
<dbReference type="Proteomes" id="UP000011200">
    <property type="component" value="Chromosome"/>
</dbReference>
<proteinExistence type="inferred from homology"/>
<gene>
    <name evidence="5" type="ORF">D806_039780</name>
</gene>
<dbReference type="SUPFAM" id="SSF53822">
    <property type="entry name" value="Periplasmic binding protein-like I"/>
    <property type="match status" value="1"/>
</dbReference>
<feature type="chain" id="PRO_5016179465" evidence="3">
    <location>
        <begin position="23"/>
        <end position="329"/>
    </location>
</feature>
<dbReference type="InterPro" id="IPR050555">
    <property type="entry name" value="Bact_Solute-Bind_Prot2"/>
</dbReference>
<evidence type="ECO:0000313" key="6">
    <source>
        <dbReference type="Proteomes" id="UP000011200"/>
    </source>
</evidence>
<dbReference type="Pfam" id="PF13407">
    <property type="entry name" value="Peripla_BP_4"/>
    <property type="match status" value="1"/>
</dbReference>
<dbReference type="PANTHER" id="PTHR30036">
    <property type="entry name" value="D-XYLOSE-BINDING PERIPLASMIC PROTEIN"/>
    <property type="match status" value="1"/>
</dbReference>
<accession>A0A2U9PT70</accession>
<evidence type="ECO:0000259" key="4">
    <source>
        <dbReference type="Pfam" id="PF13407"/>
    </source>
</evidence>
<evidence type="ECO:0000313" key="5">
    <source>
        <dbReference type="EMBL" id="AWT54944.1"/>
    </source>
</evidence>
<keyword evidence="3" id="KW-0732">Signal</keyword>